<dbReference type="AlphaFoldDB" id="A0A1M7GYW4"/>
<organism evidence="2 3">
    <name type="scientific">Chryseobacterium contaminans</name>
    <dbReference type="NCBI Taxonomy" id="1423959"/>
    <lineage>
        <taxon>Bacteria</taxon>
        <taxon>Pseudomonadati</taxon>
        <taxon>Bacteroidota</taxon>
        <taxon>Flavobacteriia</taxon>
        <taxon>Flavobacteriales</taxon>
        <taxon>Weeksellaceae</taxon>
        <taxon>Chryseobacterium group</taxon>
        <taxon>Chryseobacterium</taxon>
    </lineage>
</organism>
<feature type="transmembrane region" description="Helical" evidence="1">
    <location>
        <begin position="57"/>
        <end position="76"/>
    </location>
</feature>
<evidence type="ECO:0000256" key="1">
    <source>
        <dbReference type="SAM" id="Phobius"/>
    </source>
</evidence>
<protein>
    <submittedName>
        <fullName evidence="2">Uncharacterized protein</fullName>
    </submittedName>
</protein>
<dbReference type="STRING" id="1423959.SAMN05444407_1115"/>
<keyword evidence="1" id="KW-1133">Transmembrane helix</keyword>
<keyword evidence="1" id="KW-0812">Transmembrane</keyword>
<evidence type="ECO:0000313" key="2">
    <source>
        <dbReference type="EMBL" id="SHM21059.1"/>
    </source>
</evidence>
<name>A0A1M7GYW4_9FLAO</name>
<proteinExistence type="predicted"/>
<sequence>MKYQCSIFLFGFAKDLLIYLLLYSPRVSSGEWNLQQNRAFYYNEVARTGADKVERNFYLMFGGALAAPFVGSYIATIGGETATGYLEGALIRGITDMTLQQTIKGSIDWKQTGINAFIGGGQGLGAVKVGWLNYGGNMLNNFGTSYYDGGKKGFMKDIGVNSAKALTGIFGMGVANYNGLTNGYLSGYFGTTLLPGVYFNTTDIVIENKVKK</sequence>
<gene>
    <name evidence="2" type="ORF">SAMN05444407_1115</name>
</gene>
<dbReference type="Proteomes" id="UP000184069">
    <property type="component" value="Unassembled WGS sequence"/>
</dbReference>
<keyword evidence="1" id="KW-0472">Membrane</keyword>
<dbReference type="EMBL" id="FRBM01000011">
    <property type="protein sequence ID" value="SHM21059.1"/>
    <property type="molecule type" value="Genomic_DNA"/>
</dbReference>
<reference evidence="2 3" key="1">
    <citation type="submission" date="2016-11" db="EMBL/GenBank/DDBJ databases">
        <authorList>
            <person name="Jaros S."/>
            <person name="Januszkiewicz K."/>
            <person name="Wedrychowicz H."/>
        </authorList>
    </citation>
    <scope>NUCLEOTIDE SEQUENCE [LARGE SCALE GENOMIC DNA]</scope>
    <source>
        <strain evidence="2 3">DSM 27621</strain>
    </source>
</reference>
<accession>A0A1M7GYW4</accession>
<evidence type="ECO:0000313" key="3">
    <source>
        <dbReference type="Proteomes" id="UP000184069"/>
    </source>
</evidence>